<feature type="domain" description="Factor H binding protein-like C-terminal" evidence="3">
    <location>
        <begin position="125"/>
        <end position="250"/>
    </location>
</feature>
<evidence type="ECO:0000256" key="2">
    <source>
        <dbReference type="SAM" id="SignalP"/>
    </source>
</evidence>
<name>A0A4S4AQP6_9RHOO</name>
<proteinExistence type="predicted"/>
<dbReference type="SUPFAM" id="SSF56925">
    <property type="entry name" value="OMPA-like"/>
    <property type="match status" value="1"/>
</dbReference>
<evidence type="ECO:0000313" key="5">
    <source>
        <dbReference type="Proteomes" id="UP000307956"/>
    </source>
</evidence>
<evidence type="ECO:0000313" key="4">
    <source>
        <dbReference type="EMBL" id="THF62054.1"/>
    </source>
</evidence>
<dbReference type="EMBL" id="SSOD01000005">
    <property type="protein sequence ID" value="THF62054.1"/>
    <property type="molecule type" value="Genomic_DNA"/>
</dbReference>
<dbReference type="InterPro" id="IPR011250">
    <property type="entry name" value="OMP/PagP_B-barrel"/>
</dbReference>
<dbReference type="Pfam" id="PF08794">
    <property type="entry name" value="FHBP_C"/>
    <property type="match status" value="1"/>
</dbReference>
<comment type="caution">
    <text evidence="4">The sequence shown here is derived from an EMBL/GenBank/DDBJ whole genome shotgun (WGS) entry which is preliminary data.</text>
</comment>
<protein>
    <recommendedName>
        <fullName evidence="3">Factor H binding protein-like C-terminal domain-containing protein</fullName>
    </recommendedName>
</protein>
<evidence type="ECO:0000256" key="1">
    <source>
        <dbReference type="ARBA" id="ARBA00004442"/>
    </source>
</evidence>
<feature type="signal peptide" evidence="2">
    <location>
        <begin position="1"/>
        <end position="22"/>
    </location>
</feature>
<accession>A0A4S4AQP6</accession>
<gene>
    <name evidence="4" type="ORF">E6O51_07795</name>
</gene>
<dbReference type="RefSeq" id="WP_136384417.1">
    <property type="nucleotide sequence ID" value="NZ_SSOD01000005.1"/>
</dbReference>
<comment type="subcellular location">
    <subcellularLocation>
        <location evidence="1">Cell outer membrane</location>
    </subcellularLocation>
</comment>
<sequence length="268" mass="28298">MKTTFKLTAVAALVAASLNAVAADSDFQFSSIDPEDFVFRGSAVYQGAFDYNGVTYSAGSAFDLTQLPDGDTRLVKQVTVGGALRNAIFRFYKQDYSIVVGNTLQADLNRSFVKDIVGLNTAESALPTSGSYTYTGVVFNHNDKYTQPGTGATIINDGQFSYTIDLAARTGSGTVSNIRGNRPVYGEFELNGTLHTAAIAVQADGTLGVKNGNVTLTTDNLDLEDELAAAGPKYDLGIFGPNAEEVAGRIHGLSDFNGIGGYALVGKR</sequence>
<keyword evidence="2" id="KW-0732">Signal</keyword>
<dbReference type="Gene3D" id="2.40.160.90">
    <property type="match status" value="1"/>
</dbReference>
<evidence type="ECO:0000259" key="3">
    <source>
        <dbReference type="Pfam" id="PF08794"/>
    </source>
</evidence>
<dbReference type="OrthoDB" id="6688917at2"/>
<organism evidence="4 5">
    <name type="scientific">Pseudothauera rhizosphaerae</name>
    <dbReference type="NCBI Taxonomy" id="2565932"/>
    <lineage>
        <taxon>Bacteria</taxon>
        <taxon>Pseudomonadati</taxon>
        <taxon>Pseudomonadota</taxon>
        <taxon>Betaproteobacteria</taxon>
        <taxon>Rhodocyclales</taxon>
        <taxon>Zoogloeaceae</taxon>
        <taxon>Pseudothauera</taxon>
    </lineage>
</organism>
<dbReference type="GO" id="GO:0009279">
    <property type="term" value="C:cell outer membrane"/>
    <property type="evidence" value="ECO:0007669"/>
    <property type="project" value="UniProtKB-SubCell"/>
</dbReference>
<reference evidence="4 5" key="1">
    <citation type="submission" date="2019-04" db="EMBL/GenBank/DDBJ databases">
        <title>Azoarcus rhizosphaerae sp. nov. isolated from rhizosphere of Ficus religiosa.</title>
        <authorList>
            <person name="Lin S.-Y."/>
            <person name="Hameed A."/>
            <person name="Hsu Y.-H."/>
            <person name="Young C.-C."/>
        </authorList>
    </citation>
    <scope>NUCLEOTIDE SEQUENCE [LARGE SCALE GENOMIC DNA]</scope>
    <source>
        <strain evidence="4 5">CC-YHH848</strain>
    </source>
</reference>
<dbReference type="InterPro" id="IPR014902">
    <property type="entry name" value="FHBP-like_C"/>
</dbReference>
<dbReference type="Proteomes" id="UP000307956">
    <property type="component" value="Unassembled WGS sequence"/>
</dbReference>
<keyword evidence="5" id="KW-1185">Reference proteome</keyword>
<feature type="chain" id="PRO_5020458874" description="Factor H binding protein-like C-terminal domain-containing protein" evidence="2">
    <location>
        <begin position="23"/>
        <end position="268"/>
    </location>
</feature>
<dbReference type="AlphaFoldDB" id="A0A4S4AQP6"/>